<dbReference type="InterPro" id="IPR050270">
    <property type="entry name" value="DegV_domain_contain"/>
</dbReference>
<dbReference type="RefSeq" id="WP_123780872.1">
    <property type="nucleotide sequence ID" value="NZ_RKMG01000027.1"/>
</dbReference>
<dbReference type="PANTHER" id="PTHR33434:SF2">
    <property type="entry name" value="FATTY ACID-BINDING PROTEIN TM_1468"/>
    <property type="match status" value="1"/>
</dbReference>
<reference evidence="3 4" key="1">
    <citation type="submission" date="2018-11" db="EMBL/GenBank/DDBJ databases">
        <title>Aerococcus sp. SJQ22, whole genome shotgun sequence.</title>
        <authorList>
            <person name="Sun L."/>
            <person name="Gao X."/>
            <person name="Chen W."/>
            <person name="Huang K."/>
        </authorList>
    </citation>
    <scope>NUCLEOTIDE SEQUENCE [LARGE SCALE GENOMIC DNA]</scope>
    <source>
        <strain evidence="3 4">SJQ22</strain>
    </source>
</reference>
<keyword evidence="4" id="KW-1185">Reference proteome</keyword>
<dbReference type="Gene3D" id="3.40.50.10170">
    <property type="match status" value="1"/>
</dbReference>
<name>A0A3N4G4C3_9LACT</name>
<dbReference type="EMBL" id="RKMG01000027">
    <property type="protein sequence ID" value="RPA57763.1"/>
    <property type="molecule type" value="Genomic_DNA"/>
</dbReference>
<organism evidence="3 4">
    <name type="scientific">Aerococcus agrisoli</name>
    <dbReference type="NCBI Taxonomy" id="2487350"/>
    <lineage>
        <taxon>Bacteria</taxon>
        <taxon>Bacillati</taxon>
        <taxon>Bacillota</taxon>
        <taxon>Bacilli</taxon>
        <taxon>Lactobacillales</taxon>
        <taxon>Aerococcaceae</taxon>
        <taxon>Aerococcus</taxon>
    </lineage>
</organism>
<dbReference type="Proteomes" id="UP000273977">
    <property type="component" value="Unassembled WGS sequence"/>
</dbReference>
<comment type="function">
    <text evidence="1">May bind long-chain fatty acids, such as palmitate, and may play a role in lipid transport or fatty acid metabolism.</text>
</comment>
<accession>A0A3N4G4C3</accession>
<dbReference type="InterPro" id="IPR003797">
    <property type="entry name" value="DegV"/>
</dbReference>
<protein>
    <submittedName>
        <fullName evidence="3">DegV family protein</fullName>
    </submittedName>
</protein>
<dbReference type="InterPro" id="IPR043168">
    <property type="entry name" value="DegV_C"/>
</dbReference>
<evidence type="ECO:0000313" key="4">
    <source>
        <dbReference type="Proteomes" id="UP000273977"/>
    </source>
</evidence>
<dbReference type="Gene3D" id="3.30.1180.10">
    <property type="match status" value="1"/>
</dbReference>
<evidence type="ECO:0000256" key="2">
    <source>
        <dbReference type="ARBA" id="ARBA00023121"/>
    </source>
</evidence>
<dbReference type="NCBIfam" id="TIGR00762">
    <property type="entry name" value="DegV"/>
    <property type="match status" value="1"/>
</dbReference>
<gene>
    <name evidence="3" type="ORF">EF384_07780</name>
</gene>
<dbReference type="PANTHER" id="PTHR33434">
    <property type="entry name" value="DEGV DOMAIN-CONTAINING PROTEIN DR_1986-RELATED"/>
    <property type="match status" value="1"/>
</dbReference>
<dbReference type="Pfam" id="PF02645">
    <property type="entry name" value="DegV"/>
    <property type="match status" value="1"/>
</dbReference>
<dbReference type="AlphaFoldDB" id="A0A3N4G4C3"/>
<dbReference type="SUPFAM" id="SSF82549">
    <property type="entry name" value="DAK1/DegV-like"/>
    <property type="match status" value="1"/>
</dbReference>
<proteinExistence type="predicted"/>
<keyword evidence="2" id="KW-0446">Lipid-binding</keyword>
<dbReference type="OrthoDB" id="9775494at2"/>
<sequence length="289" mass="31095">MKTAIIVDSTATLPEDLSALDNIFQIKLSVIFPDGEVREDSSDPQVIADFYDALPSFETLPTTSQPTNGQIYAVYEDILAQSYDQVFAIGIAKKLSGTLPSLEGVAKEFADKVPTYVIDSLSTSQISVHLIRECLRLLDAGYDAKAIVPALNQAARDSATYVIVGSLDNLVKGGRLSAAGAFFGNLLKIIPLLEINNEGSIEVIDKIRTERKLKEKFVGIYEQAVLEHGNRVHIALAHGNALDRGLDIVGTMSPDIKIDQVPVSMLTPVVGTHVGTGCIGIFILVDTAL</sequence>
<evidence type="ECO:0000313" key="3">
    <source>
        <dbReference type="EMBL" id="RPA57763.1"/>
    </source>
</evidence>
<evidence type="ECO:0000256" key="1">
    <source>
        <dbReference type="ARBA" id="ARBA00003238"/>
    </source>
</evidence>
<dbReference type="PROSITE" id="PS51482">
    <property type="entry name" value="DEGV"/>
    <property type="match status" value="1"/>
</dbReference>
<comment type="caution">
    <text evidence="3">The sequence shown here is derived from an EMBL/GenBank/DDBJ whole genome shotgun (WGS) entry which is preliminary data.</text>
</comment>
<dbReference type="GO" id="GO:0008289">
    <property type="term" value="F:lipid binding"/>
    <property type="evidence" value="ECO:0007669"/>
    <property type="project" value="UniProtKB-KW"/>
</dbReference>